<dbReference type="Proteomes" id="UP001243989">
    <property type="component" value="Unassembled WGS sequence"/>
</dbReference>
<feature type="region of interest" description="Disordered" evidence="1">
    <location>
        <begin position="50"/>
        <end position="83"/>
    </location>
</feature>
<dbReference type="AlphaFoldDB" id="A0AAJ0A0V1"/>
<gene>
    <name evidence="2" type="ORF">BDP81DRAFT_419307</name>
</gene>
<accession>A0AAJ0A0V1</accession>
<name>A0AAJ0A0V1_9PEZI</name>
<evidence type="ECO:0000313" key="3">
    <source>
        <dbReference type="Proteomes" id="UP001243989"/>
    </source>
</evidence>
<dbReference type="EMBL" id="JAHMHQ010000004">
    <property type="protein sequence ID" value="KAK1640067.1"/>
    <property type="molecule type" value="Genomic_DNA"/>
</dbReference>
<organism evidence="2 3">
    <name type="scientific">Colletotrichum phormii</name>
    <dbReference type="NCBI Taxonomy" id="359342"/>
    <lineage>
        <taxon>Eukaryota</taxon>
        <taxon>Fungi</taxon>
        <taxon>Dikarya</taxon>
        <taxon>Ascomycota</taxon>
        <taxon>Pezizomycotina</taxon>
        <taxon>Sordariomycetes</taxon>
        <taxon>Hypocreomycetidae</taxon>
        <taxon>Glomerellales</taxon>
        <taxon>Glomerellaceae</taxon>
        <taxon>Colletotrichum</taxon>
        <taxon>Colletotrichum acutatum species complex</taxon>
    </lineage>
</organism>
<dbReference type="RefSeq" id="XP_060448674.1">
    <property type="nucleotide sequence ID" value="XM_060589763.1"/>
</dbReference>
<protein>
    <submittedName>
        <fullName evidence="2">Uncharacterized protein</fullName>
    </submittedName>
</protein>
<evidence type="ECO:0000313" key="2">
    <source>
        <dbReference type="EMBL" id="KAK1640067.1"/>
    </source>
</evidence>
<keyword evidence="3" id="KW-1185">Reference proteome</keyword>
<proteinExistence type="predicted"/>
<evidence type="ECO:0000256" key="1">
    <source>
        <dbReference type="SAM" id="MobiDB-lite"/>
    </source>
</evidence>
<sequence length="115" mass="12528">MSMRYSAKARQCPVSIALRSRRKHPTYISDKMGYRLNTIDVVQQQAEVEARGPPVLPKQPVLSPLEPAGDTEPEADTGPEAHRLEPALDTELAASGTCNMQAGCFRSHRRGSAAV</sequence>
<dbReference type="GeneID" id="85474625"/>
<reference evidence="2" key="1">
    <citation type="submission" date="2021-06" db="EMBL/GenBank/DDBJ databases">
        <title>Comparative genomics, transcriptomics and evolutionary studies reveal genomic signatures of adaptation to plant cell wall in hemibiotrophic fungi.</title>
        <authorList>
            <consortium name="DOE Joint Genome Institute"/>
            <person name="Baroncelli R."/>
            <person name="Diaz J.F."/>
            <person name="Benocci T."/>
            <person name="Peng M."/>
            <person name="Battaglia E."/>
            <person name="Haridas S."/>
            <person name="Andreopoulos W."/>
            <person name="Labutti K."/>
            <person name="Pangilinan J."/>
            <person name="Floch G.L."/>
            <person name="Makela M.R."/>
            <person name="Henrissat B."/>
            <person name="Grigoriev I.V."/>
            <person name="Crouch J.A."/>
            <person name="De Vries R.P."/>
            <person name="Sukno S.A."/>
            <person name="Thon M.R."/>
        </authorList>
    </citation>
    <scope>NUCLEOTIDE SEQUENCE</scope>
    <source>
        <strain evidence="2">CBS 102054</strain>
    </source>
</reference>
<comment type="caution">
    <text evidence="2">The sequence shown here is derived from an EMBL/GenBank/DDBJ whole genome shotgun (WGS) entry which is preliminary data.</text>
</comment>